<dbReference type="AlphaFoldDB" id="X6P8C1"/>
<proteinExistence type="predicted"/>
<evidence type="ECO:0000256" key="1">
    <source>
        <dbReference type="SAM" id="MobiDB-lite"/>
    </source>
</evidence>
<sequence>MQNTSNLPTYNFSGDFSNLALDQLSGQGSARRIRTETDYATEAQYSQKSSNNHQSIHQSANSERIPRVNLPNESALDMSRPLSDRFGKKMVPKFWMKCCKKKKKKYECNMGIEYIGIEAMLQRFEGAENEIGNIDGTDIPRLITSRKQSMNGSTPTTNSSNNRVIKDRHESSTFPVRTISGTYLSAVMQPTEVSNEEWEESVRIWEAEGEWVEARETLSGRIMWYNTKSFRLVFDTAPEGVKPVTGQMASKSALVNYLHVQHITEDILMLFFFKKIYLTFLFLFKKKKASSFGHEEHLANRPITPYDGEDVVDALLNFGMHQWDFDNDMVDVYRSKASQRNHQELLPAPEQYAFPEYFSESPLPELPGNQFLAKIRLPEEFAAHRR</sequence>
<feature type="region of interest" description="Disordered" evidence="1">
    <location>
        <begin position="44"/>
        <end position="65"/>
    </location>
</feature>
<evidence type="ECO:0000313" key="2">
    <source>
        <dbReference type="EMBL" id="ETO33862.1"/>
    </source>
</evidence>
<evidence type="ECO:0000313" key="3">
    <source>
        <dbReference type="Proteomes" id="UP000023152"/>
    </source>
</evidence>
<protein>
    <submittedName>
        <fullName evidence="2">Uncharacterized protein</fullName>
    </submittedName>
</protein>
<accession>X6P8C1</accession>
<feature type="compositionally biased region" description="Polar residues" evidence="1">
    <location>
        <begin position="44"/>
        <end position="62"/>
    </location>
</feature>
<gene>
    <name evidence="2" type="ORF">RFI_03233</name>
</gene>
<dbReference type="EMBL" id="ASPP01003082">
    <property type="protein sequence ID" value="ETO33862.1"/>
    <property type="molecule type" value="Genomic_DNA"/>
</dbReference>
<organism evidence="2 3">
    <name type="scientific">Reticulomyxa filosa</name>
    <dbReference type="NCBI Taxonomy" id="46433"/>
    <lineage>
        <taxon>Eukaryota</taxon>
        <taxon>Sar</taxon>
        <taxon>Rhizaria</taxon>
        <taxon>Retaria</taxon>
        <taxon>Foraminifera</taxon>
        <taxon>Monothalamids</taxon>
        <taxon>Reticulomyxidae</taxon>
        <taxon>Reticulomyxa</taxon>
    </lineage>
</organism>
<dbReference type="Proteomes" id="UP000023152">
    <property type="component" value="Unassembled WGS sequence"/>
</dbReference>
<comment type="caution">
    <text evidence="2">The sequence shown here is derived from an EMBL/GenBank/DDBJ whole genome shotgun (WGS) entry which is preliminary data.</text>
</comment>
<keyword evidence="3" id="KW-1185">Reference proteome</keyword>
<reference evidence="2 3" key="1">
    <citation type="journal article" date="2013" name="Curr. Biol.">
        <title>The Genome of the Foraminiferan Reticulomyxa filosa.</title>
        <authorList>
            <person name="Glockner G."/>
            <person name="Hulsmann N."/>
            <person name="Schleicher M."/>
            <person name="Noegel A.A."/>
            <person name="Eichinger L."/>
            <person name="Gallinger C."/>
            <person name="Pawlowski J."/>
            <person name="Sierra R."/>
            <person name="Euteneuer U."/>
            <person name="Pillet L."/>
            <person name="Moustafa A."/>
            <person name="Platzer M."/>
            <person name="Groth M."/>
            <person name="Szafranski K."/>
            <person name="Schliwa M."/>
        </authorList>
    </citation>
    <scope>NUCLEOTIDE SEQUENCE [LARGE SCALE GENOMIC DNA]</scope>
</reference>
<name>X6P8C1_RETFI</name>